<dbReference type="Proteomes" id="UP000184232">
    <property type="component" value="Unassembled WGS sequence"/>
</dbReference>
<reference evidence="8 9" key="1">
    <citation type="submission" date="2016-11" db="EMBL/GenBank/DDBJ databases">
        <authorList>
            <person name="Jaros S."/>
            <person name="Januszkiewicz K."/>
            <person name="Wedrychowicz H."/>
        </authorList>
    </citation>
    <scope>NUCLEOTIDE SEQUENCE [LARGE SCALE GENOMIC DNA]</scope>
    <source>
        <strain evidence="8 9">DSM 22807</strain>
    </source>
</reference>
<dbReference type="AlphaFoldDB" id="A0A1M6JD45"/>
<evidence type="ECO:0000256" key="2">
    <source>
        <dbReference type="ARBA" id="ARBA00005811"/>
    </source>
</evidence>
<keyword evidence="3" id="KW-1003">Cell membrane</keyword>
<accession>A0A1M6JD45</accession>
<dbReference type="PANTHER" id="PTHR30558:SF3">
    <property type="entry name" value="BIOPOLYMER TRANSPORT PROTEIN EXBD-RELATED"/>
    <property type="match status" value="1"/>
</dbReference>
<keyword evidence="4 7" id="KW-0812">Transmembrane</keyword>
<proteinExistence type="inferred from homology"/>
<name>A0A1M6JD45_9FLAO</name>
<evidence type="ECO:0000256" key="4">
    <source>
        <dbReference type="ARBA" id="ARBA00022692"/>
    </source>
</evidence>
<evidence type="ECO:0000313" key="8">
    <source>
        <dbReference type="EMBL" id="SHJ44645.1"/>
    </source>
</evidence>
<keyword evidence="5" id="KW-1133">Transmembrane helix</keyword>
<organism evidence="8 9">
    <name type="scientific">Flavobacterium haoranii</name>
    <dbReference type="NCBI Taxonomy" id="683124"/>
    <lineage>
        <taxon>Bacteria</taxon>
        <taxon>Pseudomonadati</taxon>
        <taxon>Bacteroidota</taxon>
        <taxon>Flavobacteriia</taxon>
        <taxon>Flavobacteriales</taxon>
        <taxon>Flavobacteriaceae</taxon>
        <taxon>Flavobacterium</taxon>
    </lineage>
</organism>
<evidence type="ECO:0000256" key="1">
    <source>
        <dbReference type="ARBA" id="ARBA00004162"/>
    </source>
</evidence>
<dbReference type="EMBL" id="FQZH01000003">
    <property type="protein sequence ID" value="SHJ44645.1"/>
    <property type="molecule type" value="Genomic_DNA"/>
</dbReference>
<comment type="subcellular location">
    <subcellularLocation>
        <location evidence="1">Cell membrane</location>
        <topology evidence="1">Single-pass membrane protein</topology>
    </subcellularLocation>
    <subcellularLocation>
        <location evidence="7">Cell membrane</location>
        <topology evidence="7">Single-pass type II membrane protein</topology>
    </subcellularLocation>
</comment>
<dbReference type="RefSeq" id="WP_072784637.1">
    <property type="nucleotide sequence ID" value="NZ_CP045292.1"/>
</dbReference>
<protein>
    <submittedName>
        <fullName evidence="8">Outer membrane transport energization protein ExbD</fullName>
    </submittedName>
</protein>
<dbReference type="Pfam" id="PF02472">
    <property type="entry name" value="ExbD"/>
    <property type="match status" value="1"/>
</dbReference>
<dbReference type="GO" id="GO:0005886">
    <property type="term" value="C:plasma membrane"/>
    <property type="evidence" value="ECO:0007669"/>
    <property type="project" value="UniProtKB-SubCell"/>
</dbReference>
<evidence type="ECO:0000256" key="3">
    <source>
        <dbReference type="ARBA" id="ARBA00022475"/>
    </source>
</evidence>
<dbReference type="Gene3D" id="3.30.420.270">
    <property type="match status" value="1"/>
</dbReference>
<keyword evidence="9" id="KW-1185">Reference proteome</keyword>
<dbReference type="InterPro" id="IPR003400">
    <property type="entry name" value="ExbD"/>
</dbReference>
<keyword evidence="7" id="KW-0653">Protein transport</keyword>
<evidence type="ECO:0000313" key="9">
    <source>
        <dbReference type="Proteomes" id="UP000184232"/>
    </source>
</evidence>
<evidence type="ECO:0000256" key="7">
    <source>
        <dbReference type="RuleBase" id="RU003879"/>
    </source>
</evidence>
<keyword evidence="7" id="KW-0813">Transport</keyword>
<comment type="similarity">
    <text evidence="2 7">Belongs to the ExbD/TolR family.</text>
</comment>
<dbReference type="GO" id="GO:0022857">
    <property type="term" value="F:transmembrane transporter activity"/>
    <property type="evidence" value="ECO:0007669"/>
    <property type="project" value="InterPro"/>
</dbReference>
<evidence type="ECO:0000256" key="5">
    <source>
        <dbReference type="ARBA" id="ARBA00022989"/>
    </source>
</evidence>
<keyword evidence="6" id="KW-0472">Membrane</keyword>
<evidence type="ECO:0000256" key="6">
    <source>
        <dbReference type="ARBA" id="ARBA00023136"/>
    </source>
</evidence>
<dbReference type="OrthoDB" id="9793581at2"/>
<dbReference type="PANTHER" id="PTHR30558">
    <property type="entry name" value="EXBD MEMBRANE COMPONENT OF PMF-DRIVEN MACROMOLECULE IMPORT SYSTEM"/>
    <property type="match status" value="1"/>
</dbReference>
<dbReference type="STRING" id="683124.SAMN05444337_2051"/>
<dbReference type="GO" id="GO:0015031">
    <property type="term" value="P:protein transport"/>
    <property type="evidence" value="ECO:0007669"/>
    <property type="project" value="UniProtKB-KW"/>
</dbReference>
<gene>
    <name evidence="8" type="ORF">SAMN05444337_2051</name>
</gene>
<sequence length="131" mass="14786">MRIGKNKNKVSTEFNMSSMTDIVFLLLIFFMLTSTMVTTNALDLVLPKGKGKTDSNKSLSVSIDKDLNFFIDKNKVDETQLEELLLAQMQGSENKAIVLRAEKSVPHEKVVYVMDIAYRNQIKMVVAVNPK</sequence>